<evidence type="ECO:0000313" key="3">
    <source>
        <dbReference type="Proteomes" id="UP000285211"/>
    </source>
</evidence>
<dbReference type="InterPro" id="IPR037053">
    <property type="entry name" value="Phage_tail_collar_dom_sf"/>
</dbReference>
<dbReference type="AlphaFoldDB" id="A0A3S2USK2"/>
<keyword evidence="3" id="KW-1185">Reference proteome</keyword>
<evidence type="ECO:0000259" key="1">
    <source>
        <dbReference type="Pfam" id="PF07484"/>
    </source>
</evidence>
<comment type="caution">
    <text evidence="2">The sequence shown here is derived from an EMBL/GenBank/DDBJ whole genome shotgun (WGS) entry which is preliminary data.</text>
</comment>
<dbReference type="Proteomes" id="UP000285211">
    <property type="component" value="Unassembled WGS sequence"/>
</dbReference>
<sequence length="185" mass="18825">MSTEPFVGEIKILGFNFAPRGYQTCSGQILSIASNTALFSLLGTYYGGNGQSTFALPDLQGRTPIGQGQGPGLPSYVIGENGGATSVSILTSNMPAHIHTLNTVSAKLQASTANADESAAEGNFLATSSAPVYSGNGATPGAYTGGIQISGTTDIAGSGIPVDILNPYLVINYSIATEGIFPSRN</sequence>
<dbReference type="Gene3D" id="3.90.1340.10">
    <property type="entry name" value="Phage tail collar domain"/>
    <property type="match status" value="1"/>
</dbReference>
<proteinExistence type="predicted"/>
<dbReference type="Pfam" id="PF07484">
    <property type="entry name" value="Collar"/>
    <property type="match status" value="1"/>
</dbReference>
<reference evidence="2 3" key="1">
    <citation type="submission" date="2019-01" db="EMBL/GenBank/DDBJ databases">
        <authorList>
            <person name="Chen W.-M."/>
        </authorList>
    </citation>
    <scope>NUCLEOTIDE SEQUENCE [LARGE SCALE GENOMIC DNA]</scope>
    <source>
        <strain evidence="2 3">BBQ-12</strain>
    </source>
</reference>
<gene>
    <name evidence="2" type="ORF">EOD40_00280</name>
</gene>
<dbReference type="OrthoDB" id="9810174at2"/>
<name>A0A3S2USK2_9FLAO</name>
<protein>
    <submittedName>
        <fullName evidence="2">Phage tail protein</fullName>
    </submittedName>
</protein>
<organism evidence="2 3">
    <name type="scientific">Flavobacterium sufflavum</name>
    <dbReference type="NCBI Taxonomy" id="1921138"/>
    <lineage>
        <taxon>Bacteria</taxon>
        <taxon>Pseudomonadati</taxon>
        <taxon>Bacteroidota</taxon>
        <taxon>Flavobacteriia</taxon>
        <taxon>Flavobacteriales</taxon>
        <taxon>Flavobacteriaceae</taxon>
        <taxon>Flavobacterium</taxon>
    </lineage>
</organism>
<evidence type="ECO:0000313" key="2">
    <source>
        <dbReference type="EMBL" id="RVT79583.1"/>
    </source>
</evidence>
<accession>A0A3S2USK2</accession>
<dbReference type="EMBL" id="SACJ01000001">
    <property type="protein sequence ID" value="RVT79583.1"/>
    <property type="molecule type" value="Genomic_DNA"/>
</dbReference>
<dbReference type="RefSeq" id="WP_128192903.1">
    <property type="nucleotide sequence ID" value="NZ_SACJ01000001.1"/>
</dbReference>
<feature type="domain" description="Phage tail collar" evidence="1">
    <location>
        <begin position="8"/>
        <end position="64"/>
    </location>
</feature>
<dbReference type="InterPro" id="IPR011083">
    <property type="entry name" value="Phage_tail_collar_dom"/>
</dbReference>
<dbReference type="SUPFAM" id="SSF88874">
    <property type="entry name" value="Receptor-binding domain of short tail fibre protein gp12"/>
    <property type="match status" value="1"/>
</dbReference>